<dbReference type="RefSeq" id="WP_239128566.1">
    <property type="nucleotide sequence ID" value="NZ_BOOW01000006.1"/>
</dbReference>
<dbReference type="GO" id="GO:0016020">
    <property type="term" value="C:membrane"/>
    <property type="evidence" value="ECO:0007669"/>
    <property type="project" value="UniProtKB-SubCell"/>
</dbReference>
<feature type="transmembrane region" description="Helical" evidence="6">
    <location>
        <begin position="146"/>
        <end position="166"/>
    </location>
</feature>
<evidence type="ECO:0000256" key="6">
    <source>
        <dbReference type="SAM" id="Phobius"/>
    </source>
</evidence>
<dbReference type="InterPro" id="IPR050638">
    <property type="entry name" value="AA-Vitamin_Transporters"/>
</dbReference>
<protein>
    <submittedName>
        <fullName evidence="8">Membrane protein</fullName>
    </submittedName>
</protein>
<name>A0A919V4E6_9ACTN</name>
<dbReference type="PANTHER" id="PTHR32322">
    <property type="entry name" value="INNER MEMBRANE TRANSPORTER"/>
    <property type="match status" value="1"/>
</dbReference>
<evidence type="ECO:0000313" key="8">
    <source>
        <dbReference type="EMBL" id="GII90453.1"/>
    </source>
</evidence>
<dbReference type="AlphaFoldDB" id="A0A919V4E6"/>
<keyword evidence="9" id="KW-1185">Reference proteome</keyword>
<proteinExistence type="inferred from homology"/>
<accession>A0A919V4E6</accession>
<comment type="similarity">
    <text evidence="2">Belongs to the EamA transporter family.</text>
</comment>
<reference evidence="8" key="1">
    <citation type="submission" date="2021-01" db="EMBL/GenBank/DDBJ databases">
        <title>Whole genome shotgun sequence of Sinosporangium siamense NBRC 109515.</title>
        <authorList>
            <person name="Komaki H."/>
            <person name="Tamura T."/>
        </authorList>
    </citation>
    <scope>NUCLEOTIDE SEQUENCE</scope>
    <source>
        <strain evidence="8">NBRC 109515</strain>
    </source>
</reference>
<feature type="transmembrane region" description="Helical" evidence="6">
    <location>
        <begin position="89"/>
        <end position="112"/>
    </location>
</feature>
<feature type="transmembrane region" description="Helical" evidence="6">
    <location>
        <begin position="63"/>
        <end position="83"/>
    </location>
</feature>
<keyword evidence="3 6" id="KW-0812">Transmembrane</keyword>
<feature type="transmembrane region" description="Helical" evidence="6">
    <location>
        <begin position="244"/>
        <end position="266"/>
    </location>
</feature>
<comment type="caution">
    <text evidence="8">The sequence shown here is derived from an EMBL/GenBank/DDBJ whole genome shotgun (WGS) entry which is preliminary data.</text>
</comment>
<organism evidence="8 9">
    <name type="scientific">Sinosporangium siamense</name>
    <dbReference type="NCBI Taxonomy" id="1367973"/>
    <lineage>
        <taxon>Bacteria</taxon>
        <taxon>Bacillati</taxon>
        <taxon>Actinomycetota</taxon>
        <taxon>Actinomycetes</taxon>
        <taxon>Streptosporangiales</taxon>
        <taxon>Streptosporangiaceae</taxon>
        <taxon>Sinosporangium</taxon>
    </lineage>
</organism>
<dbReference type="PANTHER" id="PTHR32322:SF2">
    <property type="entry name" value="EAMA DOMAIN-CONTAINING PROTEIN"/>
    <property type="match status" value="1"/>
</dbReference>
<dbReference type="Pfam" id="PF00892">
    <property type="entry name" value="EamA"/>
    <property type="match status" value="2"/>
</dbReference>
<sequence length="309" mass="31086">MFIAATAWGTGGAVAAMLYDVSGLGPIAVTFWRFAGAVALLALVALFVRRSHTIPQPAPKDRWRRIAITGTGLAISQATYFASIEFAGLAIGTVVAIGLSPILIAVGAHIFLGERLGRLGLLTTSAALAGLALLVVGGTVNPAPAPLLGLACAVISALGYAAATLANRHSTSTGPAGGYGSAVTSTLQGFAVGMVCLLPPALMEGIWPPTGDMGHTVALMAFLAAVPTALAYLLFFAALSVVRAATASVIALMEPVSATVLAALLLQEHLTVAALAGAAVLLGAVAVLIVGERRAAARRPVAAPEPMLR</sequence>
<evidence type="ECO:0000256" key="4">
    <source>
        <dbReference type="ARBA" id="ARBA00022989"/>
    </source>
</evidence>
<gene>
    <name evidence="8" type="ORF">Ssi02_06840</name>
</gene>
<feature type="domain" description="EamA" evidence="7">
    <location>
        <begin position="1"/>
        <end position="135"/>
    </location>
</feature>
<evidence type="ECO:0000256" key="3">
    <source>
        <dbReference type="ARBA" id="ARBA00022692"/>
    </source>
</evidence>
<feature type="transmembrane region" description="Helical" evidence="6">
    <location>
        <begin position="272"/>
        <end position="290"/>
    </location>
</feature>
<dbReference type="InterPro" id="IPR037185">
    <property type="entry name" value="EmrE-like"/>
</dbReference>
<keyword evidence="4 6" id="KW-1133">Transmembrane helix</keyword>
<dbReference type="EMBL" id="BOOW01000006">
    <property type="protein sequence ID" value="GII90453.1"/>
    <property type="molecule type" value="Genomic_DNA"/>
</dbReference>
<feature type="transmembrane region" description="Helical" evidence="6">
    <location>
        <begin position="178"/>
        <end position="202"/>
    </location>
</feature>
<feature type="domain" description="EamA" evidence="7">
    <location>
        <begin position="148"/>
        <end position="289"/>
    </location>
</feature>
<evidence type="ECO:0000259" key="7">
    <source>
        <dbReference type="Pfam" id="PF00892"/>
    </source>
</evidence>
<dbReference type="InterPro" id="IPR000620">
    <property type="entry name" value="EamA_dom"/>
</dbReference>
<evidence type="ECO:0000256" key="2">
    <source>
        <dbReference type="ARBA" id="ARBA00007362"/>
    </source>
</evidence>
<feature type="transmembrane region" description="Helical" evidence="6">
    <location>
        <begin position="31"/>
        <end position="51"/>
    </location>
</feature>
<dbReference type="SUPFAM" id="SSF103481">
    <property type="entry name" value="Multidrug resistance efflux transporter EmrE"/>
    <property type="match status" value="2"/>
</dbReference>
<evidence type="ECO:0000256" key="1">
    <source>
        <dbReference type="ARBA" id="ARBA00004141"/>
    </source>
</evidence>
<evidence type="ECO:0000256" key="5">
    <source>
        <dbReference type="ARBA" id="ARBA00023136"/>
    </source>
</evidence>
<dbReference type="Proteomes" id="UP000606172">
    <property type="component" value="Unassembled WGS sequence"/>
</dbReference>
<comment type="subcellular location">
    <subcellularLocation>
        <location evidence="1">Membrane</location>
        <topology evidence="1">Multi-pass membrane protein</topology>
    </subcellularLocation>
</comment>
<feature type="transmembrane region" description="Helical" evidence="6">
    <location>
        <begin position="119"/>
        <end position="140"/>
    </location>
</feature>
<feature type="transmembrane region" description="Helical" evidence="6">
    <location>
        <begin position="214"/>
        <end position="237"/>
    </location>
</feature>
<evidence type="ECO:0000313" key="9">
    <source>
        <dbReference type="Proteomes" id="UP000606172"/>
    </source>
</evidence>
<keyword evidence="5 6" id="KW-0472">Membrane</keyword>